<dbReference type="InterPro" id="IPR011333">
    <property type="entry name" value="SKP1/BTB/POZ_sf"/>
</dbReference>
<name>A0A2P6NB22_9EUKA</name>
<dbReference type="SMART" id="SM00584">
    <property type="entry name" value="TLDc"/>
    <property type="match status" value="1"/>
</dbReference>
<sequence>MPESIDRFARCYRLMDKEEEALSILRTCMQGLLENVHFFRNAPQEESVDQLLANLGVSLKKIDDRKKELQEKEERWKLLEQKMDENLAKVSQKITLDVGGKKYTTSKDTLMSIPGTYFTGLLGSGRWKPEADGSYFIDRDRKLFHYVLQLLRTGEMSLDTLSEKQKKDLKRELEYYLIPWNSSSAQPSIQLDTSDILSAQYTTKIEEWLGGGKKMGERLYKATEHGFKALVFHRLCDGKGPTVVVVQSDNDSLFGGYAQYSWSSAGAYITSTESFLFALKNPQHNCSPQAQGSGITTLLPVPLLVVGMISKYVMDRGWLLHRLALVCTYEDMTGKGNALFTGARNFQTKEIEVYRVI</sequence>
<dbReference type="InterPro" id="IPR045068">
    <property type="entry name" value="BACURD1-3"/>
</dbReference>
<keyword evidence="5" id="KW-1185">Reference proteome</keyword>
<keyword evidence="1" id="KW-0175">Coiled coil</keyword>
<dbReference type="EMBL" id="MDYQ01000129">
    <property type="protein sequence ID" value="PRP81148.1"/>
    <property type="molecule type" value="Genomic_DNA"/>
</dbReference>
<dbReference type="InParanoid" id="A0A2P6NB22"/>
<organism evidence="4 5">
    <name type="scientific">Planoprotostelium fungivorum</name>
    <dbReference type="NCBI Taxonomy" id="1890364"/>
    <lineage>
        <taxon>Eukaryota</taxon>
        <taxon>Amoebozoa</taxon>
        <taxon>Evosea</taxon>
        <taxon>Variosea</taxon>
        <taxon>Cavosteliida</taxon>
        <taxon>Cavosteliaceae</taxon>
        <taxon>Planoprotostelium</taxon>
    </lineage>
</organism>
<protein>
    <submittedName>
        <fullName evidence="4">Uncharacterized protein</fullName>
    </submittedName>
</protein>
<dbReference type="PANTHER" id="PTHR11145">
    <property type="entry name" value="BTB/POZ DOMAIN-CONTAINING ADAPTER FOR CUL3-MEDIATED RHOA DEGRADATION PROTEIN FAMILY MEMBER"/>
    <property type="match status" value="1"/>
</dbReference>
<proteinExistence type="predicted"/>
<reference evidence="4 5" key="1">
    <citation type="journal article" date="2018" name="Genome Biol. Evol.">
        <title>Multiple Roots of Fruiting Body Formation in Amoebozoa.</title>
        <authorList>
            <person name="Hillmann F."/>
            <person name="Forbes G."/>
            <person name="Novohradska S."/>
            <person name="Ferling I."/>
            <person name="Riege K."/>
            <person name="Groth M."/>
            <person name="Westermann M."/>
            <person name="Marz M."/>
            <person name="Spaller T."/>
            <person name="Winckler T."/>
            <person name="Schaap P."/>
            <person name="Glockner G."/>
        </authorList>
    </citation>
    <scope>NUCLEOTIDE SEQUENCE [LARGE SCALE GENOMIC DNA]</scope>
    <source>
        <strain evidence="4 5">Jena</strain>
    </source>
</reference>
<comment type="caution">
    <text evidence="4">The sequence shown here is derived from an EMBL/GenBank/DDBJ whole genome shotgun (WGS) entry which is preliminary data.</text>
</comment>
<dbReference type="SMART" id="SM00225">
    <property type="entry name" value="BTB"/>
    <property type="match status" value="1"/>
</dbReference>
<feature type="coiled-coil region" evidence="1">
    <location>
        <begin position="52"/>
        <end position="89"/>
    </location>
</feature>
<dbReference type="CDD" id="cd18316">
    <property type="entry name" value="BTB_POZ_KCTD-like"/>
    <property type="match status" value="1"/>
</dbReference>
<evidence type="ECO:0000313" key="4">
    <source>
        <dbReference type="EMBL" id="PRP81148.1"/>
    </source>
</evidence>
<dbReference type="InterPro" id="IPR006571">
    <property type="entry name" value="TLDc_dom"/>
</dbReference>
<feature type="domain" description="TLDc" evidence="3">
    <location>
        <begin position="191"/>
        <end position="357"/>
    </location>
</feature>
<dbReference type="PROSITE" id="PS50097">
    <property type="entry name" value="BTB"/>
    <property type="match status" value="1"/>
</dbReference>
<dbReference type="Proteomes" id="UP000241769">
    <property type="component" value="Unassembled WGS sequence"/>
</dbReference>
<dbReference type="Pfam" id="PF07534">
    <property type="entry name" value="TLD"/>
    <property type="match status" value="1"/>
</dbReference>
<evidence type="ECO:0000256" key="1">
    <source>
        <dbReference type="SAM" id="Coils"/>
    </source>
</evidence>
<feature type="domain" description="BTB" evidence="2">
    <location>
        <begin position="92"/>
        <end position="160"/>
    </location>
</feature>
<dbReference type="Gene3D" id="3.30.710.10">
    <property type="entry name" value="Potassium Channel Kv1.1, Chain A"/>
    <property type="match status" value="1"/>
</dbReference>
<dbReference type="Pfam" id="PF02214">
    <property type="entry name" value="BTB_2"/>
    <property type="match status" value="1"/>
</dbReference>
<dbReference type="SUPFAM" id="SSF54695">
    <property type="entry name" value="POZ domain"/>
    <property type="match status" value="1"/>
</dbReference>
<evidence type="ECO:0000259" key="2">
    <source>
        <dbReference type="PROSITE" id="PS50097"/>
    </source>
</evidence>
<dbReference type="PANTHER" id="PTHR11145:SF8">
    <property type="entry name" value="RE57120P"/>
    <property type="match status" value="1"/>
</dbReference>
<dbReference type="STRING" id="1890364.A0A2P6NB22"/>
<dbReference type="AlphaFoldDB" id="A0A2P6NB22"/>
<gene>
    <name evidence="4" type="ORF">PROFUN_01982</name>
</gene>
<evidence type="ECO:0000313" key="5">
    <source>
        <dbReference type="Proteomes" id="UP000241769"/>
    </source>
</evidence>
<dbReference type="InterPro" id="IPR003131">
    <property type="entry name" value="T1-type_BTB"/>
</dbReference>
<accession>A0A2P6NB22</accession>
<dbReference type="InterPro" id="IPR000210">
    <property type="entry name" value="BTB/POZ_dom"/>
</dbReference>
<evidence type="ECO:0000259" key="3">
    <source>
        <dbReference type="PROSITE" id="PS51886"/>
    </source>
</evidence>
<dbReference type="PROSITE" id="PS51886">
    <property type="entry name" value="TLDC"/>
    <property type="match status" value="1"/>
</dbReference>
<dbReference type="OrthoDB" id="2414723at2759"/>
<dbReference type="GO" id="GO:0051260">
    <property type="term" value="P:protein homooligomerization"/>
    <property type="evidence" value="ECO:0007669"/>
    <property type="project" value="InterPro"/>
</dbReference>